<dbReference type="PRINTS" id="PR00682">
    <property type="entry name" value="IPNSYNTHASE"/>
</dbReference>
<comment type="similarity">
    <text evidence="11">Belongs to the iron/ascorbate-dependent oxidoreductase family.</text>
</comment>
<proteinExistence type="inferred from homology"/>
<comment type="cofactor">
    <cofactor evidence="1">
        <name>Fe(2+)</name>
        <dbReference type="ChEBI" id="CHEBI:29033"/>
    </cofactor>
</comment>
<evidence type="ECO:0000313" key="13">
    <source>
        <dbReference type="EMBL" id="CAG9166644.1"/>
    </source>
</evidence>
<keyword evidence="11" id="KW-0560">Oxidoreductase</keyword>
<keyword evidence="14" id="KW-1185">Reference proteome</keyword>
<dbReference type="InterPro" id="IPR026992">
    <property type="entry name" value="DIOX_N"/>
</dbReference>
<evidence type="ECO:0000256" key="8">
    <source>
        <dbReference type="ARBA" id="ARBA00031282"/>
    </source>
</evidence>
<keyword evidence="6" id="KW-0266">Ethylene biosynthesis</keyword>
<evidence type="ECO:0000256" key="11">
    <source>
        <dbReference type="RuleBase" id="RU003682"/>
    </source>
</evidence>
<dbReference type="InterPro" id="IPR044861">
    <property type="entry name" value="IPNS-like_FE2OG_OXY"/>
</dbReference>
<evidence type="ECO:0000259" key="12">
    <source>
        <dbReference type="PROSITE" id="PS51471"/>
    </source>
</evidence>
<dbReference type="SUPFAM" id="SSF51197">
    <property type="entry name" value="Clavaminate synthase-like"/>
    <property type="match status" value="1"/>
</dbReference>
<evidence type="ECO:0000256" key="7">
    <source>
        <dbReference type="ARBA" id="ARBA00031011"/>
    </source>
</evidence>
<evidence type="ECO:0000256" key="1">
    <source>
        <dbReference type="ARBA" id="ARBA00001954"/>
    </source>
</evidence>
<organism evidence="13 14">
    <name type="scientific">Cupriavidus respiraculi</name>
    <dbReference type="NCBI Taxonomy" id="195930"/>
    <lineage>
        <taxon>Bacteria</taxon>
        <taxon>Pseudomonadati</taxon>
        <taxon>Pseudomonadota</taxon>
        <taxon>Betaproteobacteria</taxon>
        <taxon>Burkholderiales</taxon>
        <taxon>Burkholderiaceae</taxon>
        <taxon>Cupriavidus</taxon>
    </lineage>
</organism>
<evidence type="ECO:0000256" key="5">
    <source>
        <dbReference type="ARBA" id="ARBA00019045"/>
    </source>
</evidence>
<dbReference type="EC" id="1.14.20.7" evidence="3"/>
<dbReference type="InterPro" id="IPR027443">
    <property type="entry name" value="IPNS-like_sf"/>
</dbReference>
<comment type="pathway">
    <text evidence="2">Alkene biosynthesis; ethylene biosynthesis via 2-oxoglutarate.</text>
</comment>
<reference evidence="13 14" key="1">
    <citation type="submission" date="2021-08" db="EMBL/GenBank/DDBJ databases">
        <authorList>
            <person name="Peeters C."/>
        </authorList>
    </citation>
    <scope>NUCLEOTIDE SEQUENCE [LARGE SCALE GENOMIC DNA]</scope>
    <source>
        <strain evidence="13 14">LMG 21510</strain>
    </source>
</reference>
<comment type="catalytic activity">
    <reaction evidence="9">
        <text>2-oxoglutarate + O2 + 2 H(+) = ethene + 3 CO2 + H2O</text>
        <dbReference type="Rhea" id="RHEA:31523"/>
        <dbReference type="ChEBI" id="CHEBI:15377"/>
        <dbReference type="ChEBI" id="CHEBI:15378"/>
        <dbReference type="ChEBI" id="CHEBI:15379"/>
        <dbReference type="ChEBI" id="CHEBI:16526"/>
        <dbReference type="ChEBI" id="CHEBI:16810"/>
        <dbReference type="ChEBI" id="CHEBI:18153"/>
        <dbReference type="EC" id="1.13.12.19"/>
    </reaction>
</comment>
<dbReference type="InterPro" id="IPR005123">
    <property type="entry name" value="Oxoglu/Fe-dep_dioxygenase_dom"/>
</dbReference>
<evidence type="ECO:0000313" key="14">
    <source>
        <dbReference type="Proteomes" id="UP000721236"/>
    </source>
</evidence>
<dbReference type="Proteomes" id="UP000721236">
    <property type="component" value="Unassembled WGS sequence"/>
</dbReference>
<comment type="catalytic activity">
    <reaction evidence="10">
        <text>L-arginine + 2-oxoglutarate + O2 = guanidine + L-glutamate 5-semialdehyde + succinate + CO2</text>
        <dbReference type="Rhea" id="RHEA:31535"/>
        <dbReference type="ChEBI" id="CHEBI:15379"/>
        <dbReference type="ChEBI" id="CHEBI:16526"/>
        <dbReference type="ChEBI" id="CHEBI:16810"/>
        <dbReference type="ChEBI" id="CHEBI:30031"/>
        <dbReference type="ChEBI" id="CHEBI:30087"/>
        <dbReference type="ChEBI" id="CHEBI:32682"/>
        <dbReference type="ChEBI" id="CHEBI:58066"/>
        <dbReference type="EC" id="1.14.20.7"/>
    </reaction>
</comment>
<accession>A0ABM8WHS3</accession>
<gene>
    <name evidence="13" type="ORF">LMG21510_00473</name>
</gene>
<keyword evidence="11" id="KW-0479">Metal-binding</keyword>
<dbReference type="InterPro" id="IPR050231">
    <property type="entry name" value="Iron_ascorbate_oxido_reductase"/>
</dbReference>
<protein>
    <recommendedName>
        <fullName evidence="5">2-oxoglutarate-dependent ethylene/succinate-forming enzyme</fullName>
        <ecNumber evidence="4">1.13.12.19</ecNumber>
        <ecNumber evidence="3">1.14.20.7</ecNumber>
    </recommendedName>
    <alternativeName>
        <fullName evidence="7">2-oxoglutarate dioxygenase (ethylene-forming)</fullName>
    </alternativeName>
    <alternativeName>
        <fullName evidence="8">2-oxoglutarate/L-arginine monooxygenase/decarboxylase (succinate-forming)</fullName>
    </alternativeName>
</protein>
<feature type="domain" description="Fe2OG dioxygenase" evidence="12">
    <location>
        <begin position="228"/>
        <end position="332"/>
    </location>
</feature>
<sequence length="387" mass="42219">MHKRCARGCAGDAGARCCSHFGIAPRRKRRYLERRALPTLGSIVLYSPIAVTRDAPTPSLPLIDIAGLRSSDPAARLAVAARLREACQQRGFFYVCNHGIDPALIDEVFAASQRFFDLSLAEKLAVDKSLSPCNRGYEPLRAQTLETGAPPDLKESFYLGAEVPADDPRVLSGRFNTGPNQWPADLPGFRAAMQAYYRAASALGATLVRGLALSLDLPEDHFAGYLEDAACTLRLLHYPPQPAQAQPREKGCGEHTDFGGITLLLQDETGGLQVWDASRRDWIDAPPVPGAYVVNIGDLFARWTNDRYVSTLHRVINRSGRERYSVPFFFTGNPLHRVACLPTCLAQGETPRYPEVTVEEHLMACYRRTYAASGAATASAAGGRASA</sequence>
<comment type="caution">
    <text evidence="13">The sequence shown here is derived from an EMBL/GenBank/DDBJ whole genome shotgun (WGS) entry which is preliminary data.</text>
</comment>
<evidence type="ECO:0000256" key="10">
    <source>
        <dbReference type="ARBA" id="ARBA00049359"/>
    </source>
</evidence>
<dbReference type="PROSITE" id="PS51471">
    <property type="entry name" value="FE2OG_OXY"/>
    <property type="match status" value="1"/>
</dbReference>
<evidence type="ECO:0000256" key="6">
    <source>
        <dbReference type="ARBA" id="ARBA00022666"/>
    </source>
</evidence>
<dbReference type="Pfam" id="PF03171">
    <property type="entry name" value="2OG-FeII_Oxy"/>
    <property type="match status" value="1"/>
</dbReference>
<dbReference type="EMBL" id="CAJZAH010000001">
    <property type="protein sequence ID" value="CAG9166644.1"/>
    <property type="molecule type" value="Genomic_DNA"/>
</dbReference>
<dbReference type="EC" id="1.13.12.19" evidence="4"/>
<dbReference type="PANTHER" id="PTHR47990">
    <property type="entry name" value="2-OXOGLUTARATE (2OG) AND FE(II)-DEPENDENT OXYGENASE SUPERFAMILY PROTEIN-RELATED"/>
    <property type="match status" value="1"/>
</dbReference>
<evidence type="ECO:0000256" key="3">
    <source>
        <dbReference type="ARBA" id="ARBA00012293"/>
    </source>
</evidence>
<evidence type="ECO:0000256" key="2">
    <source>
        <dbReference type="ARBA" id="ARBA00004767"/>
    </source>
</evidence>
<name>A0ABM8WHS3_9BURK</name>
<dbReference type="Pfam" id="PF14226">
    <property type="entry name" value="DIOX_N"/>
    <property type="match status" value="1"/>
</dbReference>
<dbReference type="Gene3D" id="2.60.120.330">
    <property type="entry name" value="B-lactam Antibiotic, Isopenicillin N Synthase, Chain"/>
    <property type="match status" value="1"/>
</dbReference>
<keyword evidence="11" id="KW-0408">Iron</keyword>
<evidence type="ECO:0000256" key="9">
    <source>
        <dbReference type="ARBA" id="ARBA00047725"/>
    </source>
</evidence>
<evidence type="ECO:0000256" key="4">
    <source>
        <dbReference type="ARBA" id="ARBA00012531"/>
    </source>
</evidence>